<keyword evidence="1" id="KW-0812">Transmembrane</keyword>
<protein>
    <submittedName>
        <fullName evidence="3">Uncharacterized protein</fullName>
    </submittedName>
</protein>
<evidence type="ECO:0000313" key="2">
    <source>
        <dbReference type="EMBL" id="JAU32583.1"/>
    </source>
</evidence>
<reference evidence="3" key="1">
    <citation type="submission" date="2016-07" db="EMBL/GenBank/DDBJ databases">
        <title>De novo transcriptome assembly of four accessions of the metal hyperaccumulator plant Noccaea caerulescens.</title>
        <authorList>
            <person name="Blande D."/>
            <person name="Halimaa P."/>
            <person name="Tervahauta A.I."/>
            <person name="Aarts M.G."/>
            <person name="Karenlampi S.O."/>
        </authorList>
    </citation>
    <scope>NUCLEOTIDE SEQUENCE</scope>
</reference>
<gene>
    <name evidence="2" type="ORF">LC_TR3189_c0_g1_i1_g.12462</name>
    <name evidence="3" type="ORF">LE_TR9094_c1_g1_i1_g.30989</name>
</gene>
<evidence type="ECO:0000313" key="3">
    <source>
        <dbReference type="EMBL" id="JAU59409.1"/>
    </source>
</evidence>
<name>A0A1J3GTH1_NOCCA</name>
<accession>A0A1J3GTH1</accession>
<sequence length="159" mass="17717">MTVQMNMKKDVNSMSIAPVSIICACLNMIGIARLPTVDAPVKNLAASIHPPPSRLIRNWVEPPPKNIQGIGTTTYMSAESIGHQLLYMAHARICRRILDENMKASPASTSIVIAMSATGNFLMTGDRLLTDRRRLLRKVEDSYVTPRERERGLGDWEQN</sequence>
<organism evidence="3">
    <name type="scientific">Noccaea caerulescens</name>
    <name type="common">Alpine penny-cress</name>
    <name type="synonym">Thlaspi caerulescens</name>
    <dbReference type="NCBI Taxonomy" id="107243"/>
    <lineage>
        <taxon>Eukaryota</taxon>
        <taxon>Viridiplantae</taxon>
        <taxon>Streptophyta</taxon>
        <taxon>Embryophyta</taxon>
        <taxon>Tracheophyta</taxon>
        <taxon>Spermatophyta</taxon>
        <taxon>Magnoliopsida</taxon>
        <taxon>eudicotyledons</taxon>
        <taxon>Gunneridae</taxon>
        <taxon>Pentapetalae</taxon>
        <taxon>rosids</taxon>
        <taxon>malvids</taxon>
        <taxon>Brassicales</taxon>
        <taxon>Brassicaceae</taxon>
        <taxon>Coluteocarpeae</taxon>
        <taxon>Noccaea</taxon>
    </lineage>
</organism>
<keyword evidence="1" id="KW-0472">Membrane</keyword>
<keyword evidence="1" id="KW-1133">Transmembrane helix</keyword>
<dbReference type="AlphaFoldDB" id="A0A1J3GTH1"/>
<evidence type="ECO:0000256" key="1">
    <source>
        <dbReference type="SAM" id="Phobius"/>
    </source>
</evidence>
<proteinExistence type="predicted"/>
<feature type="transmembrane region" description="Helical" evidence="1">
    <location>
        <begin position="12"/>
        <end position="32"/>
    </location>
</feature>
<dbReference type="EMBL" id="GEVL01017932">
    <property type="protein sequence ID" value="JAU59409.1"/>
    <property type="molecule type" value="Transcribed_RNA"/>
</dbReference>
<dbReference type="EMBL" id="GEVK01020249">
    <property type="protein sequence ID" value="JAU32583.1"/>
    <property type="molecule type" value="Transcribed_RNA"/>
</dbReference>